<protein>
    <recommendedName>
        <fullName evidence="4">Dickkopf N-terminal cysteine-rich domain-containing protein</fullName>
    </recommendedName>
</protein>
<organism evidence="2 3">
    <name type="scientific">Dictyostelium firmibasis</name>
    <dbReference type="NCBI Taxonomy" id="79012"/>
    <lineage>
        <taxon>Eukaryota</taxon>
        <taxon>Amoebozoa</taxon>
        <taxon>Evosea</taxon>
        <taxon>Eumycetozoa</taxon>
        <taxon>Dictyostelia</taxon>
        <taxon>Dictyosteliales</taxon>
        <taxon>Dictyosteliaceae</taxon>
        <taxon>Dictyostelium</taxon>
    </lineage>
</organism>
<dbReference type="AlphaFoldDB" id="A0AAN7YZV3"/>
<gene>
    <name evidence="2" type="ORF">RB653_004207</name>
</gene>
<keyword evidence="3" id="KW-1185">Reference proteome</keyword>
<feature type="signal peptide" evidence="1">
    <location>
        <begin position="1"/>
        <end position="19"/>
    </location>
</feature>
<dbReference type="InterPro" id="IPR052326">
    <property type="entry name" value="Diff-Dev_Assoc_Protein"/>
</dbReference>
<evidence type="ECO:0000256" key="1">
    <source>
        <dbReference type="SAM" id="SignalP"/>
    </source>
</evidence>
<evidence type="ECO:0000313" key="3">
    <source>
        <dbReference type="Proteomes" id="UP001344447"/>
    </source>
</evidence>
<dbReference type="Proteomes" id="UP001344447">
    <property type="component" value="Unassembled WGS sequence"/>
</dbReference>
<evidence type="ECO:0008006" key="4">
    <source>
        <dbReference type="Google" id="ProtNLM"/>
    </source>
</evidence>
<dbReference type="PANTHER" id="PTHR33459">
    <property type="entry name" value="DD-GDCA PROTEIN"/>
    <property type="match status" value="1"/>
</dbReference>
<sequence length="342" mass="38423">MKLIFSIVLIIVIVNISHCINNQESKCYKLGERCEHSGRIDLSCGEGLACLPLDSEYVCQPRLKLGEKCFESPVEVCEKGLECLPLNIDEYYSNFTCMSANYAGVGEECNTDSQCIGMGKMGVSCIDSKCKLFSNETSSYEKIKCLNYLSCPGSQICTYIGCEDSFENCSSKCEPLVPLGGKCKYLTDCFIGGVCSIDGFCISRYSKNFNESCLDDNECDFGLRCQQSIVYNDSDTSDQYDSIHRCFPIENSTTSNCSEDGCGDNEFCNSATNRCYQSKKYTNECKYAERERDICILSNQCFFSNQFYDFPYFNENSCIMQKCGVETTEAIKQCQAIYSFCD</sequence>
<dbReference type="PANTHER" id="PTHR33459:SF2">
    <property type="entry name" value="DICKKOPF N-TERMINAL CYSTEINE-RICH DOMAIN-CONTAINING PROTEIN"/>
    <property type="match status" value="1"/>
</dbReference>
<evidence type="ECO:0000313" key="2">
    <source>
        <dbReference type="EMBL" id="KAK5582622.1"/>
    </source>
</evidence>
<keyword evidence="1" id="KW-0732">Signal</keyword>
<comment type="caution">
    <text evidence="2">The sequence shown here is derived from an EMBL/GenBank/DDBJ whole genome shotgun (WGS) entry which is preliminary data.</text>
</comment>
<name>A0AAN7YZV3_9MYCE</name>
<dbReference type="EMBL" id="JAVFKY010000001">
    <property type="protein sequence ID" value="KAK5582622.1"/>
    <property type="molecule type" value="Genomic_DNA"/>
</dbReference>
<feature type="chain" id="PRO_5042952580" description="Dickkopf N-terminal cysteine-rich domain-containing protein" evidence="1">
    <location>
        <begin position="20"/>
        <end position="342"/>
    </location>
</feature>
<proteinExistence type="predicted"/>
<accession>A0AAN7YZV3</accession>
<reference evidence="2 3" key="1">
    <citation type="submission" date="2023-11" db="EMBL/GenBank/DDBJ databases">
        <title>Dfirmibasis_genome.</title>
        <authorList>
            <person name="Edelbroek B."/>
            <person name="Kjellin J."/>
            <person name="Jerlstrom-Hultqvist J."/>
            <person name="Soderbom F."/>
        </authorList>
    </citation>
    <scope>NUCLEOTIDE SEQUENCE [LARGE SCALE GENOMIC DNA]</scope>
    <source>
        <strain evidence="2 3">TNS-C-14</strain>
    </source>
</reference>